<accession>A0A8A4XD25</accession>
<evidence type="ECO:0000256" key="1">
    <source>
        <dbReference type="SAM" id="MobiDB-lite"/>
    </source>
</evidence>
<protein>
    <submittedName>
        <fullName evidence="2">Capsid protein</fullName>
    </submittedName>
</protein>
<feature type="compositionally biased region" description="Basic residues" evidence="1">
    <location>
        <begin position="32"/>
        <end position="44"/>
    </location>
</feature>
<sequence>MAARSRYRRTTRRYPARRPAKKYGGRTTRSSYGRKRTYRKKASMSKRSILNTTSRKKRDTMAYYTNSTAASQSGGTTYTQDAALIVGGSSTPACFLWCATGRDYTINNTGTNGTVDDQATRTAQSCYMRGLKEAIEIQVADGLPWQWRRICFTAKGLQTLFAATTGFSLVIEASTGFQRVLNQVPGDSATTTSLRAVIETLLFKGAYARDWLDPMTARTDNSRLTIKYDKTITIASGNEDGCIRSYNRWHGMNKTLVYNDDESGGDEIGSFYSTIGKAGMGDYYVMDYFRPRTGSTSSNQLRLAPSSTLYWHEK</sequence>
<reference evidence="2" key="1">
    <citation type="submission" date="2020-10" db="EMBL/GenBank/DDBJ databases">
        <title>CRESS DNA virus dark matter in the feces of wild birds.</title>
        <authorList>
            <person name="Yang S."/>
            <person name="Zhang W."/>
        </authorList>
    </citation>
    <scope>NUCLEOTIDE SEQUENCE</scope>
    <source>
        <strain evidence="2">Ytb23gen35</strain>
    </source>
</reference>
<feature type="compositionally biased region" description="Basic residues" evidence="1">
    <location>
        <begin position="1"/>
        <end position="24"/>
    </location>
</feature>
<proteinExistence type="predicted"/>
<dbReference type="EMBL" id="MW182905">
    <property type="protein sequence ID" value="QTE03596.1"/>
    <property type="molecule type" value="Genomic_DNA"/>
</dbReference>
<evidence type="ECO:0000313" key="2">
    <source>
        <dbReference type="EMBL" id="QTE03596.1"/>
    </source>
</evidence>
<organism evidence="2">
    <name type="scientific">Emberiza elegans Genomoviridae sp</name>
    <dbReference type="NCBI Taxonomy" id="2814948"/>
    <lineage>
        <taxon>Viruses</taxon>
        <taxon>Monodnaviria</taxon>
        <taxon>Shotokuvirae</taxon>
        <taxon>Cressdnaviricota</taxon>
        <taxon>Repensiviricetes</taxon>
        <taxon>Geplafuvirales</taxon>
        <taxon>Genomoviridae</taxon>
    </lineage>
</organism>
<feature type="region of interest" description="Disordered" evidence="1">
    <location>
        <begin position="1"/>
        <end position="47"/>
    </location>
</feature>
<name>A0A8A4XD25_9VIRU</name>